<protein>
    <submittedName>
        <fullName evidence="1">9362_t:CDS:1</fullName>
    </submittedName>
</protein>
<dbReference type="EMBL" id="CAJVPU010003976">
    <property type="protein sequence ID" value="CAG8526167.1"/>
    <property type="molecule type" value="Genomic_DNA"/>
</dbReference>
<dbReference type="Proteomes" id="UP000789702">
    <property type="component" value="Unassembled WGS sequence"/>
</dbReference>
<gene>
    <name evidence="1" type="ORF">DHETER_LOCUS4153</name>
</gene>
<evidence type="ECO:0000313" key="1">
    <source>
        <dbReference type="EMBL" id="CAG8526167.1"/>
    </source>
</evidence>
<sequence>YNTWVWTTIKWKLPGQKCSDQVRVYWLIIPLNPTGWSDELDEPDESVENAEYPLLHIRNGLFFYLPILLLIIASSEILVQKNPIINISENFDLSEMFIVLFAIGDVLITFTNIFRAVTPEKQNSGLTQFKPTKLKRPIEGYPLNGGFPSSLTSGKSRKEGTVYGGCGEEKSFENGLNDLLYLLGSAAFIFDWRHMGENLQFRDDLMRVIRLNKI</sequence>
<organism evidence="1 2">
    <name type="scientific">Dentiscutata heterogama</name>
    <dbReference type="NCBI Taxonomy" id="1316150"/>
    <lineage>
        <taxon>Eukaryota</taxon>
        <taxon>Fungi</taxon>
        <taxon>Fungi incertae sedis</taxon>
        <taxon>Mucoromycota</taxon>
        <taxon>Glomeromycotina</taxon>
        <taxon>Glomeromycetes</taxon>
        <taxon>Diversisporales</taxon>
        <taxon>Gigasporaceae</taxon>
        <taxon>Dentiscutata</taxon>
    </lineage>
</organism>
<keyword evidence="2" id="KW-1185">Reference proteome</keyword>
<name>A0ACA9LJD3_9GLOM</name>
<accession>A0ACA9LJD3</accession>
<proteinExistence type="predicted"/>
<comment type="caution">
    <text evidence="1">The sequence shown here is derived from an EMBL/GenBank/DDBJ whole genome shotgun (WGS) entry which is preliminary data.</text>
</comment>
<evidence type="ECO:0000313" key="2">
    <source>
        <dbReference type="Proteomes" id="UP000789702"/>
    </source>
</evidence>
<reference evidence="1" key="1">
    <citation type="submission" date="2021-06" db="EMBL/GenBank/DDBJ databases">
        <authorList>
            <person name="Kallberg Y."/>
            <person name="Tangrot J."/>
            <person name="Rosling A."/>
        </authorList>
    </citation>
    <scope>NUCLEOTIDE SEQUENCE</scope>
    <source>
        <strain evidence="1">IL203A</strain>
    </source>
</reference>
<feature type="non-terminal residue" evidence="1">
    <location>
        <position position="1"/>
    </location>
</feature>